<comment type="similarity">
    <text evidence="1">Belongs to the ribonuclease N1/T1 family.</text>
</comment>
<dbReference type="OrthoDB" id="5425539at2759"/>
<keyword evidence="5" id="KW-0378">Hydrolase</keyword>
<dbReference type="SUPFAM" id="SSF53933">
    <property type="entry name" value="Microbial ribonucleases"/>
    <property type="match status" value="1"/>
</dbReference>
<dbReference type="Gene3D" id="3.10.450.30">
    <property type="entry name" value="Microbial ribonucleases"/>
    <property type="match status" value="1"/>
</dbReference>
<name>A0A086SXW8_HAPC1</name>
<evidence type="ECO:0000256" key="2">
    <source>
        <dbReference type="ARBA" id="ARBA00012549"/>
    </source>
</evidence>
<evidence type="ECO:0000256" key="1">
    <source>
        <dbReference type="ARBA" id="ARBA00009006"/>
    </source>
</evidence>
<evidence type="ECO:0000256" key="8">
    <source>
        <dbReference type="ARBA" id="ARBA00034015"/>
    </source>
</evidence>
<dbReference type="EMBL" id="JPKY01000109">
    <property type="protein sequence ID" value="KFH41950.1"/>
    <property type="molecule type" value="Genomic_DNA"/>
</dbReference>
<feature type="signal peptide" evidence="9">
    <location>
        <begin position="1"/>
        <end position="18"/>
    </location>
</feature>
<evidence type="ECO:0000256" key="7">
    <source>
        <dbReference type="ARBA" id="ARBA00023239"/>
    </source>
</evidence>
<dbReference type="Pfam" id="PF00545">
    <property type="entry name" value="Ribonuclease"/>
    <property type="match status" value="1"/>
</dbReference>
<dbReference type="InterPro" id="IPR000026">
    <property type="entry name" value="N1-like"/>
</dbReference>
<keyword evidence="6" id="KW-1015">Disulfide bond</keyword>
<evidence type="ECO:0000256" key="5">
    <source>
        <dbReference type="ARBA" id="ARBA00022801"/>
    </source>
</evidence>
<organism evidence="10 11">
    <name type="scientific">Hapsidospora chrysogenum (strain ATCC 11550 / CBS 779.69 / DSM 880 / IAM 14645 / JCM 23072 / IMI 49137)</name>
    <name type="common">Acremonium chrysogenum</name>
    <dbReference type="NCBI Taxonomy" id="857340"/>
    <lineage>
        <taxon>Eukaryota</taxon>
        <taxon>Fungi</taxon>
        <taxon>Dikarya</taxon>
        <taxon>Ascomycota</taxon>
        <taxon>Pezizomycotina</taxon>
        <taxon>Sordariomycetes</taxon>
        <taxon>Hypocreomycetidae</taxon>
        <taxon>Hypocreales</taxon>
        <taxon>Bionectriaceae</taxon>
        <taxon>Hapsidospora</taxon>
    </lineage>
</organism>
<proteinExistence type="inferred from homology"/>
<evidence type="ECO:0000313" key="10">
    <source>
        <dbReference type="EMBL" id="KFH41950.1"/>
    </source>
</evidence>
<protein>
    <recommendedName>
        <fullName evidence="2">ribonuclease T1</fullName>
        <ecNumber evidence="2">4.6.1.24</ecNumber>
    </recommendedName>
</protein>
<feature type="chain" id="PRO_5001815211" description="ribonuclease T1" evidence="9">
    <location>
        <begin position="19"/>
        <end position="133"/>
    </location>
</feature>
<evidence type="ECO:0000256" key="3">
    <source>
        <dbReference type="ARBA" id="ARBA00022722"/>
    </source>
</evidence>
<reference evidence="11" key="1">
    <citation type="journal article" date="2014" name="Genome Announc.">
        <title>Genome sequence and annotation of Acremonium chrysogenum, producer of the beta-lactam antibiotic cephalosporin C.</title>
        <authorList>
            <person name="Terfehr D."/>
            <person name="Dahlmann T.A."/>
            <person name="Specht T."/>
            <person name="Zadra I."/>
            <person name="Kuernsteiner H."/>
            <person name="Kueck U."/>
        </authorList>
    </citation>
    <scope>NUCLEOTIDE SEQUENCE [LARGE SCALE GENOMIC DNA]</scope>
    <source>
        <strain evidence="11">ATCC 11550 / CBS 779.69 / DSM 880 / IAM 14645 / JCM 23072 / IMI 49137</strain>
    </source>
</reference>
<evidence type="ECO:0000256" key="4">
    <source>
        <dbReference type="ARBA" id="ARBA00022759"/>
    </source>
</evidence>
<gene>
    <name evidence="10" type="ORF">ACRE_073350</name>
</gene>
<comment type="caution">
    <text evidence="10">The sequence shown here is derived from an EMBL/GenBank/DDBJ whole genome shotgun (WGS) entry which is preliminary data.</text>
</comment>
<dbReference type="Proteomes" id="UP000029964">
    <property type="component" value="Unassembled WGS sequence"/>
</dbReference>
<dbReference type="EC" id="4.6.1.24" evidence="2"/>
<keyword evidence="9" id="KW-0732">Signal</keyword>
<evidence type="ECO:0000256" key="6">
    <source>
        <dbReference type="ARBA" id="ARBA00023157"/>
    </source>
</evidence>
<keyword evidence="3" id="KW-0540">Nuclease</keyword>
<comment type="catalytic activity">
    <reaction evidence="8">
        <text>[RNA] containing guanosine + H2O = an [RNA fragment]-3'-guanosine-3'-phosphate + a 5'-hydroxy-ribonucleotide-3'-[RNA fragment].</text>
        <dbReference type="EC" id="4.6.1.24"/>
    </reaction>
</comment>
<dbReference type="AlphaFoldDB" id="A0A086SXW8"/>
<evidence type="ECO:0000256" key="9">
    <source>
        <dbReference type="SAM" id="SignalP"/>
    </source>
</evidence>
<keyword evidence="7" id="KW-0456">Lyase</keyword>
<keyword evidence="4" id="KW-0255">Endonuclease</keyword>
<dbReference type="PANTHER" id="PTHR42104">
    <property type="entry name" value="EXTRACELLULAR GUANYL-SPECIFIC RIBONUCLEASE RNTA (AFU_ORTHOLOGUE AFUA_4G03230)"/>
    <property type="match status" value="1"/>
</dbReference>
<dbReference type="InterPro" id="IPR016191">
    <property type="entry name" value="Ribonuclease/ribotoxin"/>
</dbReference>
<evidence type="ECO:0000313" key="11">
    <source>
        <dbReference type="Proteomes" id="UP000029964"/>
    </source>
</evidence>
<keyword evidence="11" id="KW-1185">Reference proteome</keyword>
<accession>A0A086SXW8</accession>
<dbReference type="PANTHER" id="PTHR42104:SF1">
    <property type="entry name" value="EXTRACELLULAR GUANYL-SPECIFIC RIBONUCLEASE RNTA (AFU_ORTHOLOGUE AFUA_4G03230)"/>
    <property type="match status" value="1"/>
</dbReference>
<dbReference type="GO" id="GO:0046589">
    <property type="term" value="F:ribonuclease T1 activity"/>
    <property type="evidence" value="ECO:0007669"/>
    <property type="project" value="UniProtKB-EC"/>
</dbReference>
<sequence length="133" mass="13716">MQLSIAALCIALAATVSAAPAELDRRAAATCGSQYYSAAQVNSASVAACNHFRAGTTAGGSSYPHRYNNYEGFHFNGYDGPFQEFPIIPGRVYTGGSPGPDRVVITEDSCKQAGTITHTGASGNAFVACEGTS</sequence>
<dbReference type="GO" id="GO:0016787">
    <property type="term" value="F:hydrolase activity"/>
    <property type="evidence" value="ECO:0007669"/>
    <property type="project" value="UniProtKB-KW"/>
</dbReference>
<dbReference type="HOGENOM" id="CLU_111658_2_0_1"/>
<dbReference type="GO" id="GO:0003723">
    <property type="term" value="F:RNA binding"/>
    <property type="evidence" value="ECO:0007669"/>
    <property type="project" value="InterPro"/>
</dbReference>